<dbReference type="STRING" id="683125.SAMN05660206_10526"/>
<dbReference type="AlphaFoldDB" id="A0A1I6SPZ9"/>
<evidence type="ECO:0000259" key="3">
    <source>
        <dbReference type="PROSITE" id="PS50053"/>
    </source>
</evidence>
<name>A0A1I6SPZ9_9SPHI</name>
<dbReference type="PROSITE" id="PS50053">
    <property type="entry name" value="UBIQUITIN_2"/>
    <property type="match status" value="1"/>
</dbReference>
<evidence type="ECO:0000256" key="1">
    <source>
        <dbReference type="SAM" id="Coils"/>
    </source>
</evidence>
<dbReference type="EMBL" id="FOZZ01000005">
    <property type="protein sequence ID" value="SFS79054.1"/>
    <property type="molecule type" value="Genomic_DNA"/>
</dbReference>
<dbReference type="InterPro" id="IPR036388">
    <property type="entry name" value="WH-like_DNA-bd_sf"/>
</dbReference>
<dbReference type="InterPro" id="IPR000626">
    <property type="entry name" value="Ubiquitin-like_dom"/>
</dbReference>
<dbReference type="Pfam" id="PF00196">
    <property type="entry name" value="GerE"/>
    <property type="match status" value="1"/>
</dbReference>
<keyword evidence="2" id="KW-0812">Transmembrane</keyword>
<keyword evidence="2" id="KW-0472">Membrane</keyword>
<feature type="coiled-coil region" evidence="1">
    <location>
        <begin position="209"/>
        <end position="245"/>
    </location>
</feature>
<keyword evidence="2" id="KW-1133">Transmembrane helix</keyword>
<keyword evidence="5" id="KW-1185">Reference proteome</keyword>
<dbReference type="OrthoDB" id="1090267at2"/>
<dbReference type="InterPro" id="IPR016032">
    <property type="entry name" value="Sig_transdc_resp-reg_C-effctor"/>
</dbReference>
<protein>
    <submittedName>
        <fullName evidence="4">Regulatory protein, luxR family</fullName>
    </submittedName>
</protein>
<proteinExistence type="predicted"/>
<accession>A0A1I6SPZ9</accession>
<dbReference type="GO" id="GO:0006355">
    <property type="term" value="P:regulation of DNA-templated transcription"/>
    <property type="evidence" value="ECO:0007669"/>
    <property type="project" value="InterPro"/>
</dbReference>
<dbReference type="PROSITE" id="PS00622">
    <property type="entry name" value="HTH_LUXR_1"/>
    <property type="match status" value="1"/>
</dbReference>
<evidence type="ECO:0000313" key="4">
    <source>
        <dbReference type="EMBL" id="SFS79054.1"/>
    </source>
</evidence>
<dbReference type="GO" id="GO:0003677">
    <property type="term" value="F:DNA binding"/>
    <property type="evidence" value="ECO:0007669"/>
    <property type="project" value="InterPro"/>
</dbReference>
<dbReference type="RefSeq" id="WP_093365080.1">
    <property type="nucleotide sequence ID" value="NZ_FOZZ01000005.1"/>
</dbReference>
<dbReference type="SUPFAM" id="SSF46894">
    <property type="entry name" value="C-terminal effector domain of the bipartite response regulators"/>
    <property type="match status" value="1"/>
</dbReference>
<evidence type="ECO:0000256" key="2">
    <source>
        <dbReference type="SAM" id="Phobius"/>
    </source>
</evidence>
<gene>
    <name evidence="4" type="ORF">SAMN05660206_10526</name>
</gene>
<keyword evidence="1" id="KW-0175">Coiled coil</keyword>
<sequence length="447" mass="52412">MYGIYSEWNDADKSQDYAEKSITFAKLSGNKNLLANGYSALSVAYTYRYEQNKEQQYLDSVMHLLDAGILLYQQYPGQILHNTYSMLHINKASYYQKYYNQNDNHIKQQIRNHVREAMLAAQETSGNEAVVASGYGILSELSLQEQDLQSAENYLLLAYTMMVQKKSPYYHTLINVLQSLVKINVQKGDFQKAFDNQQEITKYSRILFNEESEANAKRLEAQFDFTKKEQEIQLLKEQTESHRKQKQLLIGLIAIGLVGAFFMFRSYHFNLKYSLAREKQLTAEKNESVLQIKYEKEEQARLKAEQELLELQQQKLQDEVLLSQLQLRHKSEVLQQVKERLTTEDTDNLKQILREETLVDGDFERTKFHIQELHPNFFQHLTEQAQQKLTLLDQKYCAYLYFGMETKQIALLLNVEPKSVRMAKYRLKQKFNLNSETDLVDYLKGIG</sequence>
<feature type="domain" description="Ubiquitin-like" evidence="3">
    <location>
        <begin position="267"/>
        <end position="340"/>
    </location>
</feature>
<reference evidence="4 5" key="1">
    <citation type="submission" date="2016-10" db="EMBL/GenBank/DDBJ databases">
        <authorList>
            <person name="de Groot N.N."/>
        </authorList>
    </citation>
    <scope>NUCLEOTIDE SEQUENCE [LARGE SCALE GENOMIC DNA]</scope>
    <source>
        <strain evidence="4 5">DSM 22789</strain>
    </source>
</reference>
<feature type="transmembrane region" description="Helical" evidence="2">
    <location>
        <begin position="248"/>
        <end position="267"/>
    </location>
</feature>
<dbReference type="InterPro" id="IPR000792">
    <property type="entry name" value="Tscrpt_reg_LuxR_C"/>
</dbReference>
<organism evidence="4 5">
    <name type="scientific">Sphingobacterium wenxiniae</name>
    <dbReference type="NCBI Taxonomy" id="683125"/>
    <lineage>
        <taxon>Bacteria</taxon>
        <taxon>Pseudomonadati</taxon>
        <taxon>Bacteroidota</taxon>
        <taxon>Sphingobacteriia</taxon>
        <taxon>Sphingobacteriales</taxon>
        <taxon>Sphingobacteriaceae</taxon>
        <taxon>Sphingobacterium</taxon>
    </lineage>
</organism>
<dbReference type="Gene3D" id="1.10.10.10">
    <property type="entry name" value="Winged helix-like DNA-binding domain superfamily/Winged helix DNA-binding domain"/>
    <property type="match status" value="1"/>
</dbReference>
<dbReference type="Proteomes" id="UP000198785">
    <property type="component" value="Unassembled WGS sequence"/>
</dbReference>
<evidence type="ECO:0000313" key="5">
    <source>
        <dbReference type="Proteomes" id="UP000198785"/>
    </source>
</evidence>